<organism evidence="1 2">
    <name type="scientific">Aspergillus lentulus</name>
    <dbReference type="NCBI Taxonomy" id="293939"/>
    <lineage>
        <taxon>Eukaryota</taxon>
        <taxon>Fungi</taxon>
        <taxon>Dikarya</taxon>
        <taxon>Ascomycota</taxon>
        <taxon>Pezizomycotina</taxon>
        <taxon>Eurotiomycetes</taxon>
        <taxon>Eurotiomycetidae</taxon>
        <taxon>Eurotiales</taxon>
        <taxon>Aspergillaceae</taxon>
        <taxon>Aspergillus</taxon>
        <taxon>Aspergillus subgen. Fumigati</taxon>
    </lineage>
</organism>
<gene>
    <name evidence="1" type="ORF">CNMCM8927_008883</name>
</gene>
<name>A0AAN5YKT4_ASPLE</name>
<protein>
    <submittedName>
        <fullName evidence="1">Uncharacterized protein</fullName>
    </submittedName>
</protein>
<dbReference type="EMBL" id="JAAAPU010000081">
    <property type="protein sequence ID" value="KAF4203379.1"/>
    <property type="molecule type" value="Genomic_DNA"/>
</dbReference>
<evidence type="ECO:0000313" key="2">
    <source>
        <dbReference type="Proteomes" id="UP000649114"/>
    </source>
</evidence>
<dbReference type="AlphaFoldDB" id="A0AAN5YKT4"/>
<dbReference type="Proteomes" id="UP000649114">
    <property type="component" value="Unassembled WGS sequence"/>
</dbReference>
<sequence>MYYQCTIYVADFNTQGAILEMNERNKYASREDNFGEAIARGLIGLEDVGSVQAVDAKGDTMLFSTVGEMAVDEGSISCVSQGIDGAGAGSERSSG</sequence>
<proteinExistence type="predicted"/>
<reference evidence="1" key="2">
    <citation type="submission" date="2020-04" db="EMBL/GenBank/DDBJ databases">
        <authorList>
            <person name="Santos R.A.C."/>
            <person name="Steenwyk J.L."/>
            <person name="Rivero-Menendez O."/>
            <person name="Mead M.E."/>
            <person name="Silva L.P."/>
            <person name="Bastos R.W."/>
            <person name="Alastruey-Izquierdo A."/>
            <person name="Goldman G.H."/>
            <person name="Rokas A."/>
        </authorList>
    </citation>
    <scope>NUCLEOTIDE SEQUENCE</scope>
    <source>
        <strain evidence="1">CNM-CM8927</strain>
    </source>
</reference>
<comment type="caution">
    <text evidence="1">The sequence shown here is derived from an EMBL/GenBank/DDBJ whole genome shotgun (WGS) entry which is preliminary data.</text>
</comment>
<reference evidence="1" key="1">
    <citation type="journal article" date="2020" name="bioRxiv">
        <title>Genomic and phenotypic heterogeneity of clinical isolates of the human pathogens Aspergillus fumigatus, Aspergillus lentulus and Aspergillus fumigatiaffinis.</title>
        <authorList>
            <person name="dos Santos R.A.C."/>
            <person name="Steenwyk J.L."/>
            <person name="Rivero-Menendez O."/>
            <person name="Mead M.E."/>
            <person name="Silva L.P."/>
            <person name="Bastos R.W."/>
            <person name="Alastruey-Izquierdo A."/>
            <person name="Goldman G.H."/>
            <person name="Rokas A."/>
        </authorList>
    </citation>
    <scope>NUCLEOTIDE SEQUENCE</scope>
    <source>
        <strain evidence="1">CNM-CM8927</strain>
    </source>
</reference>
<accession>A0AAN5YKT4</accession>
<evidence type="ECO:0000313" key="1">
    <source>
        <dbReference type="EMBL" id="KAF4203379.1"/>
    </source>
</evidence>